<dbReference type="InterPro" id="IPR011009">
    <property type="entry name" value="Kinase-like_dom_sf"/>
</dbReference>
<protein>
    <recommendedName>
        <fullName evidence="5">Protein kinase domain-containing protein</fullName>
    </recommendedName>
</protein>
<dbReference type="PROSITE" id="PS50011">
    <property type="entry name" value="PROTEIN_KINASE_DOM"/>
    <property type="match status" value="1"/>
</dbReference>
<accession>A0ABQ8KBH5</accession>
<dbReference type="RefSeq" id="XP_047777393.1">
    <property type="nucleotide sequence ID" value="XM_047927606.1"/>
</dbReference>
<evidence type="ECO:0000313" key="6">
    <source>
        <dbReference type="EMBL" id="KAH9834907.1"/>
    </source>
</evidence>
<keyword evidence="2" id="KW-0547">Nucleotide-binding</keyword>
<sequence>MDSGAWIRLAPALRIRLEALLADQRTLVDTILDATQQSDGMLVTLKAIDTAVHPFEVEIGQFLSSEQSTKDPRNHCVRILEVLQDPSELNKSMIAVAFFKQAIEGLHFMHEHHVAHRDIFKLNVMMDVIPMYTKKLWHPQVPSFTRDFSGWARHCSRTERPPRYFYIDFGLSRKCDPADGPPLELPVFGGDRTVPEFQEDGYDVPADPFRTDIYYLGNLIRTTFSKASIRTPTLRCMAYTNPEYLQEYRGFEFIEQLVADMVQSDPQKRPTIAEVETRFDAISRELSWWKLRTRLVYKDETVFERAVLSTVHFFRTAKFLAKRRPPIPTPFP</sequence>
<evidence type="ECO:0000256" key="3">
    <source>
        <dbReference type="ARBA" id="ARBA00022777"/>
    </source>
</evidence>
<keyword evidence="7" id="KW-1185">Reference proteome</keyword>
<keyword evidence="3" id="KW-0418">Kinase</keyword>
<dbReference type="Gene3D" id="1.10.510.10">
    <property type="entry name" value="Transferase(Phosphotransferase) domain 1"/>
    <property type="match status" value="1"/>
</dbReference>
<keyword evidence="4" id="KW-0067">ATP-binding</keyword>
<dbReference type="Proteomes" id="UP000814176">
    <property type="component" value="Unassembled WGS sequence"/>
</dbReference>
<dbReference type="GeneID" id="72008338"/>
<evidence type="ECO:0000256" key="1">
    <source>
        <dbReference type="ARBA" id="ARBA00022679"/>
    </source>
</evidence>
<dbReference type="EMBL" id="JADCUA010000014">
    <property type="protein sequence ID" value="KAH9834907.1"/>
    <property type="molecule type" value="Genomic_DNA"/>
</dbReference>
<dbReference type="InterPro" id="IPR000719">
    <property type="entry name" value="Prot_kinase_dom"/>
</dbReference>
<keyword evidence="1" id="KW-0808">Transferase</keyword>
<name>A0ABQ8KBH5_9APHY</name>
<dbReference type="SUPFAM" id="SSF56112">
    <property type="entry name" value="Protein kinase-like (PK-like)"/>
    <property type="match status" value="1"/>
</dbReference>
<organism evidence="6 7">
    <name type="scientific">Rhodofomes roseus</name>
    <dbReference type="NCBI Taxonomy" id="34475"/>
    <lineage>
        <taxon>Eukaryota</taxon>
        <taxon>Fungi</taxon>
        <taxon>Dikarya</taxon>
        <taxon>Basidiomycota</taxon>
        <taxon>Agaricomycotina</taxon>
        <taxon>Agaricomycetes</taxon>
        <taxon>Polyporales</taxon>
        <taxon>Rhodofomes</taxon>
    </lineage>
</organism>
<dbReference type="PANTHER" id="PTHR43289:SF33">
    <property type="entry name" value="SERINE_THREONINE KINASE 31"/>
    <property type="match status" value="1"/>
</dbReference>
<comment type="caution">
    <text evidence="6">The sequence shown here is derived from an EMBL/GenBank/DDBJ whole genome shotgun (WGS) entry which is preliminary data.</text>
</comment>
<evidence type="ECO:0000259" key="5">
    <source>
        <dbReference type="PROSITE" id="PS50011"/>
    </source>
</evidence>
<reference evidence="6 7" key="1">
    <citation type="journal article" date="2021" name="Environ. Microbiol.">
        <title>Gene family expansions and transcriptome signatures uncover fungal adaptations to wood decay.</title>
        <authorList>
            <person name="Hage H."/>
            <person name="Miyauchi S."/>
            <person name="Viragh M."/>
            <person name="Drula E."/>
            <person name="Min B."/>
            <person name="Chaduli D."/>
            <person name="Navarro D."/>
            <person name="Favel A."/>
            <person name="Norest M."/>
            <person name="Lesage-Meessen L."/>
            <person name="Balint B."/>
            <person name="Merenyi Z."/>
            <person name="de Eugenio L."/>
            <person name="Morin E."/>
            <person name="Martinez A.T."/>
            <person name="Baldrian P."/>
            <person name="Stursova M."/>
            <person name="Martinez M.J."/>
            <person name="Novotny C."/>
            <person name="Magnuson J.K."/>
            <person name="Spatafora J.W."/>
            <person name="Maurice S."/>
            <person name="Pangilinan J."/>
            <person name="Andreopoulos W."/>
            <person name="LaButti K."/>
            <person name="Hundley H."/>
            <person name="Na H."/>
            <person name="Kuo A."/>
            <person name="Barry K."/>
            <person name="Lipzen A."/>
            <person name="Henrissat B."/>
            <person name="Riley R."/>
            <person name="Ahrendt S."/>
            <person name="Nagy L.G."/>
            <person name="Grigoriev I.V."/>
            <person name="Martin F."/>
            <person name="Rosso M.N."/>
        </authorList>
    </citation>
    <scope>NUCLEOTIDE SEQUENCE [LARGE SCALE GENOMIC DNA]</scope>
    <source>
        <strain evidence="6 7">CIRM-BRFM 1785</strain>
    </source>
</reference>
<gene>
    <name evidence="6" type="ORF">C8Q71DRAFT_859251</name>
</gene>
<evidence type="ECO:0000256" key="4">
    <source>
        <dbReference type="ARBA" id="ARBA00022840"/>
    </source>
</evidence>
<evidence type="ECO:0000313" key="7">
    <source>
        <dbReference type="Proteomes" id="UP000814176"/>
    </source>
</evidence>
<feature type="domain" description="Protein kinase" evidence="5">
    <location>
        <begin position="1"/>
        <end position="279"/>
    </location>
</feature>
<proteinExistence type="predicted"/>
<dbReference type="PANTHER" id="PTHR43289">
    <property type="entry name" value="MITOGEN-ACTIVATED PROTEIN KINASE KINASE KINASE 20-RELATED"/>
    <property type="match status" value="1"/>
</dbReference>
<evidence type="ECO:0000256" key="2">
    <source>
        <dbReference type="ARBA" id="ARBA00022741"/>
    </source>
</evidence>